<protein>
    <submittedName>
        <fullName evidence="1">Uncharacterized protein</fullName>
    </submittedName>
</protein>
<dbReference type="Proteomes" id="UP000308114">
    <property type="component" value="Unassembled WGS sequence"/>
</dbReference>
<dbReference type="AlphaFoldDB" id="A0A4U2PXP9"/>
<organism evidence="1 2">
    <name type="scientific">Paenibacillus terrae</name>
    <dbReference type="NCBI Taxonomy" id="159743"/>
    <lineage>
        <taxon>Bacteria</taxon>
        <taxon>Bacillati</taxon>
        <taxon>Bacillota</taxon>
        <taxon>Bacilli</taxon>
        <taxon>Bacillales</taxon>
        <taxon>Paenibacillaceae</taxon>
        <taxon>Paenibacillus</taxon>
    </lineage>
</organism>
<proteinExistence type="predicted"/>
<evidence type="ECO:0000313" key="1">
    <source>
        <dbReference type="EMBL" id="TKH43440.1"/>
    </source>
</evidence>
<dbReference type="EMBL" id="PNXQ01000013">
    <property type="protein sequence ID" value="TKH43440.1"/>
    <property type="molecule type" value="Genomic_DNA"/>
</dbReference>
<accession>A0A4U2PXP9</accession>
<comment type="caution">
    <text evidence="1">The sequence shown here is derived from an EMBL/GenBank/DDBJ whole genome shotgun (WGS) entry which is preliminary data.</text>
</comment>
<reference evidence="1 2" key="1">
    <citation type="submission" date="2018-01" db="EMBL/GenBank/DDBJ databases">
        <title>Bacillales members from the olive rhizosphere are effective biological control agents against Verticillium dahliae.</title>
        <authorList>
            <person name="Gomez-Lama C."/>
            <person name="Legarda G."/>
            <person name="Ruano-Rosa D."/>
            <person name="Pizarro-Tobias P."/>
            <person name="Valverde-Corredor A."/>
            <person name="Niqui J.L."/>
            <person name="Trivino J.C."/>
            <person name="Roca A."/>
            <person name="Mercado-Blanco J."/>
        </authorList>
    </citation>
    <scope>NUCLEOTIDE SEQUENCE [LARGE SCALE GENOMIC DNA]</scope>
    <source>
        <strain evidence="1 2">PIC167</strain>
    </source>
</reference>
<sequence>MSTPVERCPHCGNEEGFYTKDFASGAIRTRYNFDGSEADNTELYSGLRHKMGKKAHCAECDKVVFDMSEYEA</sequence>
<evidence type="ECO:0000313" key="2">
    <source>
        <dbReference type="Proteomes" id="UP000308114"/>
    </source>
</evidence>
<dbReference type="RefSeq" id="WP_137062318.1">
    <property type="nucleotide sequence ID" value="NZ_PNXQ01000013.1"/>
</dbReference>
<gene>
    <name evidence="1" type="ORF">C1I60_14195</name>
</gene>
<name>A0A4U2PXP9_9BACL</name>